<dbReference type="InterPro" id="IPR004166">
    <property type="entry name" value="a-kinase_dom"/>
</dbReference>
<evidence type="ECO:0000256" key="3">
    <source>
        <dbReference type="ARBA" id="ARBA00022777"/>
    </source>
</evidence>
<dbReference type="PANTHER" id="PTHR47763">
    <property type="entry name" value="ALPHA-PROTEIN KINASE VWKA"/>
    <property type="match status" value="1"/>
</dbReference>
<dbReference type="Gene3D" id="3.40.50.410">
    <property type="entry name" value="von Willebrand factor, type A domain"/>
    <property type="match status" value="1"/>
</dbReference>
<keyword evidence="6" id="KW-1185">Reference proteome</keyword>
<dbReference type="PROSITE" id="PS51158">
    <property type="entry name" value="ALPHA_KINASE"/>
    <property type="match status" value="1"/>
</dbReference>
<keyword evidence="1" id="KW-0723">Serine/threonine-protein kinase</keyword>
<feature type="non-terminal residue" evidence="5">
    <location>
        <position position="1"/>
    </location>
</feature>
<keyword evidence="3" id="KW-0418">Kinase</keyword>
<dbReference type="InterPro" id="IPR052969">
    <property type="entry name" value="Thr-specific_kinase-like"/>
</dbReference>
<dbReference type="GO" id="GO:0005524">
    <property type="term" value="F:ATP binding"/>
    <property type="evidence" value="ECO:0007669"/>
    <property type="project" value="InterPro"/>
</dbReference>
<evidence type="ECO:0000259" key="4">
    <source>
        <dbReference type="PROSITE" id="PS51158"/>
    </source>
</evidence>
<dbReference type="Gene3D" id="3.20.200.10">
    <property type="entry name" value="MHCK/EF2 kinase"/>
    <property type="match status" value="1"/>
</dbReference>
<gene>
    <name evidence="5" type="ORF">POCULU_LOCUS600</name>
</gene>
<feature type="non-terminal residue" evidence="5">
    <location>
        <position position="532"/>
    </location>
</feature>
<evidence type="ECO:0000256" key="2">
    <source>
        <dbReference type="ARBA" id="ARBA00022679"/>
    </source>
</evidence>
<dbReference type="GO" id="GO:0004674">
    <property type="term" value="F:protein serine/threonine kinase activity"/>
    <property type="evidence" value="ECO:0007669"/>
    <property type="project" value="UniProtKB-KW"/>
</dbReference>
<dbReference type="AlphaFoldDB" id="A0A9N8YYZ0"/>
<dbReference type="SMART" id="SM00811">
    <property type="entry name" value="Alpha_kinase"/>
    <property type="match status" value="1"/>
</dbReference>
<dbReference type="Proteomes" id="UP000789572">
    <property type="component" value="Unassembled WGS sequence"/>
</dbReference>
<sequence>MSKDSNTESKTSVSTNSSATVTAVSLPSSLESELAKLTVCERLNRYVNEIDEFYSSDKVSSTKAKKLRNNAIDAALANIKQSMMIDICFVLDCTGSMSPHIAAAKDSILQVAKHIQQTNPGFKTKLGFCGYRDIDNEDKRLERFDFIDSYKTFSKRMSTVVSIVNKDGAEDVLGGLNAAVNEMSWRNGTRIILHIGDCPPHGNRFHGGNCPDHYPLGDPNGLTAEGVLESLQNKNILYCFGKITAYTDTMINVFQSILGAFPVFDLVGGDPIALIDRFKKATCTAITSSVTLTSTLGTDSEDIYSIRQKKLEMNKQEPEWEKALSHSGVVFWYDFPTNMERLKIRSCFVKEELFSEKFSFKMSEQPFSAGSEKYAYFGLDITRNPTRNVVIKEYLKMGYKTNPIEKYLEAVEVSTIAAYLARKFNSATKRMNVKNVNFVVTKVLRAVMDNKNKYYIVEQRFEGATFERFNVNSGVVVEMRPVLEAFAHFTYECTKHYLVVYDLQGIELTDEFLLTDPAIHCVDPLRFGRTNL</sequence>
<proteinExistence type="predicted"/>
<feature type="domain" description="Alpha-type protein kinase" evidence="4">
    <location>
        <begin position="340"/>
        <end position="532"/>
    </location>
</feature>
<dbReference type="Gene3D" id="3.30.200.20">
    <property type="entry name" value="Phosphorylase Kinase, domain 1"/>
    <property type="match status" value="1"/>
</dbReference>
<protein>
    <submittedName>
        <fullName evidence="5">2184_t:CDS:1</fullName>
    </submittedName>
</protein>
<evidence type="ECO:0000256" key="1">
    <source>
        <dbReference type="ARBA" id="ARBA00022527"/>
    </source>
</evidence>
<accession>A0A9N8YYZ0</accession>
<dbReference type="Pfam" id="PF02816">
    <property type="entry name" value="Alpha_kinase"/>
    <property type="match status" value="1"/>
</dbReference>
<reference evidence="5" key="1">
    <citation type="submission" date="2021-06" db="EMBL/GenBank/DDBJ databases">
        <authorList>
            <person name="Kallberg Y."/>
            <person name="Tangrot J."/>
            <person name="Rosling A."/>
        </authorList>
    </citation>
    <scope>NUCLEOTIDE SEQUENCE</scope>
    <source>
        <strain evidence="5">IA702</strain>
    </source>
</reference>
<dbReference type="InterPro" id="IPR011009">
    <property type="entry name" value="Kinase-like_dom_sf"/>
</dbReference>
<comment type="caution">
    <text evidence="5">The sequence shown here is derived from an EMBL/GenBank/DDBJ whole genome shotgun (WGS) entry which is preliminary data.</text>
</comment>
<name>A0A9N8YYZ0_9GLOM</name>
<dbReference type="InterPro" id="IPR036465">
    <property type="entry name" value="vWFA_dom_sf"/>
</dbReference>
<dbReference type="SUPFAM" id="SSF53300">
    <property type="entry name" value="vWA-like"/>
    <property type="match status" value="1"/>
</dbReference>
<dbReference type="EMBL" id="CAJVPJ010000033">
    <property type="protein sequence ID" value="CAG8461786.1"/>
    <property type="molecule type" value="Genomic_DNA"/>
</dbReference>
<evidence type="ECO:0000313" key="5">
    <source>
        <dbReference type="EMBL" id="CAG8461786.1"/>
    </source>
</evidence>
<dbReference type="SUPFAM" id="SSF56112">
    <property type="entry name" value="Protein kinase-like (PK-like)"/>
    <property type="match status" value="1"/>
</dbReference>
<dbReference type="OrthoDB" id="301415at2759"/>
<organism evidence="5 6">
    <name type="scientific">Paraglomus occultum</name>
    <dbReference type="NCBI Taxonomy" id="144539"/>
    <lineage>
        <taxon>Eukaryota</taxon>
        <taxon>Fungi</taxon>
        <taxon>Fungi incertae sedis</taxon>
        <taxon>Mucoromycota</taxon>
        <taxon>Glomeromycotina</taxon>
        <taxon>Glomeromycetes</taxon>
        <taxon>Paraglomerales</taxon>
        <taxon>Paraglomeraceae</taxon>
        <taxon>Paraglomus</taxon>
    </lineage>
</organism>
<evidence type="ECO:0000313" key="6">
    <source>
        <dbReference type="Proteomes" id="UP000789572"/>
    </source>
</evidence>
<dbReference type="PANTHER" id="PTHR47763:SF4">
    <property type="entry name" value="ALPHA-PROTEIN KINASE VWKA"/>
    <property type="match status" value="1"/>
</dbReference>
<dbReference type="CDD" id="cd00198">
    <property type="entry name" value="vWFA"/>
    <property type="match status" value="1"/>
</dbReference>
<keyword evidence="2" id="KW-0808">Transferase</keyword>